<evidence type="ECO:0000256" key="8">
    <source>
        <dbReference type="SAM" id="MobiDB-lite"/>
    </source>
</evidence>
<feature type="compositionally biased region" description="Low complexity" evidence="8">
    <location>
        <begin position="408"/>
        <end position="424"/>
    </location>
</feature>
<dbReference type="GO" id="GO:0008650">
    <property type="term" value="F:rRNA (uridine-2'-O-)-methyltransferase activity"/>
    <property type="evidence" value="ECO:0007669"/>
    <property type="project" value="TreeGrafter"/>
</dbReference>
<sequence>MPCKTRNMDSEERMAAAHELELKHEKHIHQAQLIAKEEDARRQRVTKQVLLAENSTLREQLAEKDAQINQLTDKCDETRSELDSLKAASHDQQTQIKSQTREFANIKAELESLNSLSQESTKVLSEKLALSRELNALRPELEHLRSQVAHQQTAIAEKLALERELNMVEVQLANEKRVREQQAAQAEGNKTTEDELSRKLKDTEKKLAVEKREKEQLQKELDSVAAAAQMGEDNKKADQELKKKLQEAEKTLLTERREKERLRKENEVALSEAQAQNEMLEQRLDTLRSKLRITQEELKSMRSEVVHTSTVPTKKADTAARVGGAKAQNARKRRVEELSISDMSIGTPEDVTRGRRQLKKKEQALVGEKSTFSITPFLAKSKTLTVEDAVAEEEENEADVSYVPLAHQAQQAAAEAEAEAQASAGEDDGAEPETADSAEAEPEKPALAPKETKTKTKAKSNGETKKARGRPKKALAESSPNMPVQAPSASNDVAKSGSLLDKVLEEPEAGEQENAIPPAKISAAEKKASVTSTGVREQEVKRKKRKLAGDSTTLFDDDGEVETANVKRPGGKVAPGAGKALGKTHLSLVRNAGAFGKRTFSPLKKDRRGVGASFLASPARALMRVSRRQSFPLLSTACVECRNTLNAGASQMRASSSNSRWKMRQGKDIFAREAKVQGLKSRAAFKLLEMDSKYRIFRRGQTVVDLGYAPGSWSQVAADRTKPHGQILGIDIIPAQPPKGVSTIQGNFLSPDVQEMVKDYLVRHKKGRPARPPASTTSPEGEESTGTDEAAIIEDQPSYIDMERAASETPDKSEFVAETTKPKDGRLVDIVLSDMSAPWDQTTGFGVNSLSNPYHRMMNTSGMAFRDHAGSMDLCMAALQFANDTLKNGGHFVCKFYQGSEDKAFEMKLKTLFAKVFREKPESSRSDSKEAYFVALRRKGEVQLQGGNNSL</sequence>
<keyword evidence="3 10" id="KW-0489">Methyltransferase</keyword>
<dbReference type="PANTHER" id="PTHR10920:SF18">
    <property type="entry name" value="RRNA METHYLTRANSFERASE 2, MITOCHONDRIAL"/>
    <property type="match status" value="1"/>
</dbReference>
<feature type="region of interest" description="Disordered" evidence="8">
    <location>
        <begin position="304"/>
        <end position="335"/>
    </location>
</feature>
<keyword evidence="4 10" id="KW-0808">Transferase</keyword>
<dbReference type="Gene3D" id="3.40.50.150">
    <property type="entry name" value="Vaccinia Virus protein VP39"/>
    <property type="match status" value="1"/>
</dbReference>
<dbReference type="EMBL" id="WVTB01000108">
    <property type="protein sequence ID" value="KAF3797776.1"/>
    <property type="molecule type" value="Genomic_DNA"/>
</dbReference>
<feature type="domain" description="Ribosomal RNA methyltransferase FtsJ" evidence="9">
    <location>
        <begin position="680"/>
        <end position="938"/>
    </location>
</feature>
<evidence type="ECO:0000313" key="10">
    <source>
        <dbReference type="EMBL" id="KAF3797776.1"/>
    </source>
</evidence>
<evidence type="ECO:0000256" key="4">
    <source>
        <dbReference type="ARBA" id="ARBA00022679"/>
    </source>
</evidence>
<accession>A0A8H4C5V4</accession>
<feature type="compositionally biased region" description="Acidic residues" evidence="8">
    <location>
        <begin position="425"/>
        <end position="440"/>
    </location>
</feature>
<feature type="region of interest" description="Disordered" evidence="8">
    <location>
        <begin position="407"/>
        <end position="546"/>
    </location>
</feature>
<comment type="similarity">
    <text evidence="1">Belongs to the class I-like SAM-binding methyltransferase superfamily. RNA methyltransferase RlmE family.</text>
</comment>
<organism evidence="10 11">
    <name type="scientific">Colletotrichum gloeosporioides</name>
    <name type="common">Anthracnose fungus</name>
    <name type="synonym">Glomerella cingulata</name>
    <dbReference type="NCBI Taxonomy" id="474922"/>
    <lineage>
        <taxon>Eukaryota</taxon>
        <taxon>Fungi</taxon>
        <taxon>Dikarya</taxon>
        <taxon>Ascomycota</taxon>
        <taxon>Pezizomycotina</taxon>
        <taxon>Sordariomycetes</taxon>
        <taxon>Hypocreomycetidae</taxon>
        <taxon>Glomerellales</taxon>
        <taxon>Glomerellaceae</taxon>
        <taxon>Colletotrichum</taxon>
        <taxon>Colletotrichum gloeosporioides species complex</taxon>
    </lineage>
</organism>
<dbReference type="SUPFAM" id="SSF53335">
    <property type="entry name" value="S-adenosyl-L-methionine-dependent methyltransferases"/>
    <property type="match status" value="1"/>
</dbReference>
<keyword evidence="2" id="KW-0698">rRNA processing</keyword>
<gene>
    <name evidence="10" type="ORF">GCG54_00011867</name>
</gene>
<keyword evidence="11" id="KW-1185">Reference proteome</keyword>
<feature type="coiled-coil region" evidence="7">
    <location>
        <begin position="47"/>
        <end position="116"/>
    </location>
</feature>
<dbReference type="GO" id="GO:0005739">
    <property type="term" value="C:mitochondrion"/>
    <property type="evidence" value="ECO:0007669"/>
    <property type="project" value="TreeGrafter"/>
</dbReference>
<dbReference type="AlphaFoldDB" id="A0A8H4C5V4"/>
<dbReference type="RefSeq" id="XP_045256940.1">
    <property type="nucleotide sequence ID" value="XM_045411757.1"/>
</dbReference>
<reference evidence="10" key="2">
    <citation type="submission" date="2020-03" db="EMBL/GenBank/DDBJ databases">
        <authorList>
            <person name="Fu F.-F."/>
            <person name="Chen J."/>
        </authorList>
    </citation>
    <scope>NUCLEOTIDE SEQUENCE</scope>
    <source>
        <strain evidence="10">Lc1</strain>
    </source>
</reference>
<feature type="compositionally biased region" description="Basic and acidic residues" evidence="8">
    <location>
        <begin position="450"/>
        <end position="466"/>
    </location>
</feature>
<keyword evidence="5" id="KW-0949">S-adenosyl-L-methionine</keyword>
<name>A0A8H4C5V4_COLGL</name>
<reference evidence="10" key="1">
    <citation type="journal article" date="2020" name="Phytopathology">
        <title>Genome sequence and comparative analysis of Colletotrichum gloeosporioides isolated from Liriodendron leaves.</title>
        <authorList>
            <person name="Fu F.F."/>
            <person name="Hao Z."/>
            <person name="Wang P."/>
            <person name="Lu Y."/>
            <person name="Xue L.J."/>
            <person name="Wei G."/>
            <person name="Tian Y."/>
            <person name="Baishi H."/>
            <person name="Xu H."/>
            <person name="Shi J."/>
            <person name="Cheng T."/>
            <person name="Wang G."/>
            <person name="Yi Y."/>
            <person name="Chen J."/>
        </authorList>
    </citation>
    <scope>NUCLEOTIDE SEQUENCE</scope>
    <source>
        <strain evidence="10">Lc1</strain>
    </source>
</reference>
<feature type="compositionally biased region" description="Polar residues" evidence="8">
    <location>
        <begin position="478"/>
        <end position="493"/>
    </location>
</feature>
<dbReference type="InterPro" id="IPR015507">
    <property type="entry name" value="rRNA-MeTfrase_E"/>
</dbReference>
<feature type="region of interest" description="Disordered" evidence="8">
    <location>
        <begin position="764"/>
        <end position="791"/>
    </location>
</feature>
<dbReference type="Pfam" id="PF01728">
    <property type="entry name" value="FtsJ"/>
    <property type="match status" value="1"/>
</dbReference>
<proteinExistence type="inferred from homology"/>
<evidence type="ECO:0000256" key="1">
    <source>
        <dbReference type="ARBA" id="ARBA00009258"/>
    </source>
</evidence>
<evidence type="ECO:0000259" key="9">
    <source>
        <dbReference type="Pfam" id="PF01728"/>
    </source>
</evidence>
<evidence type="ECO:0000313" key="11">
    <source>
        <dbReference type="Proteomes" id="UP000613401"/>
    </source>
</evidence>
<evidence type="ECO:0000256" key="6">
    <source>
        <dbReference type="ARBA" id="ARBA00041184"/>
    </source>
</evidence>
<dbReference type="GeneID" id="69018990"/>
<keyword evidence="7" id="KW-0175">Coiled coil</keyword>
<evidence type="ECO:0000256" key="3">
    <source>
        <dbReference type="ARBA" id="ARBA00022603"/>
    </source>
</evidence>
<evidence type="ECO:0000256" key="2">
    <source>
        <dbReference type="ARBA" id="ARBA00022552"/>
    </source>
</evidence>
<feature type="compositionally biased region" description="Basic and acidic residues" evidence="8">
    <location>
        <begin position="190"/>
        <end position="199"/>
    </location>
</feature>
<dbReference type="Proteomes" id="UP000613401">
    <property type="component" value="Unassembled WGS sequence"/>
</dbReference>
<comment type="caution">
    <text evidence="10">The sequence shown here is derived from an EMBL/GenBank/DDBJ whole genome shotgun (WGS) entry which is preliminary data.</text>
</comment>
<evidence type="ECO:0000256" key="5">
    <source>
        <dbReference type="ARBA" id="ARBA00022691"/>
    </source>
</evidence>
<dbReference type="InterPro" id="IPR002877">
    <property type="entry name" value="RNA_MeTrfase_FtsJ_dom"/>
</dbReference>
<dbReference type="InterPro" id="IPR050082">
    <property type="entry name" value="RNA_methyltr_RlmE"/>
</dbReference>
<feature type="region of interest" description="Disordered" evidence="8">
    <location>
        <begin position="180"/>
        <end position="199"/>
    </location>
</feature>
<evidence type="ECO:0000256" key="7">
    <source>
        <dbReference type="SAM" id="Coils"/>
    </source>
</evidence>
<protein>
    <recommendedName>
        <fullName evidence="6">rRNA methyltransferase 2, mitochondrial</fullName>
    </recommendedName>
</protein>
<dbReference type="PANTHER" id="PTHR10920">
    <property type="entry name" value="RIBOSOMAL RNA METHYLTRANSFERASE"/>
    <property type="match status" value="1"/>
</dbReference>
<dbReference type="InterPro" id="IPR029063">
    <property type="entry name" value="SAM-dependent_MTases_sf"/>
</dbReference>
<dbReference type="HAMAP" id="MF_01547">
    <property type="entry name" value="RNA_methyltr_E"/>
    <property type="match status" value="1"/>
</dbReference>